<evidence type="ECO:0000313" key="1">
    <source>
        <dbReference type="EMBL" id="PIK48474.1"/>
    </source>
</evidence>
<name>A0A2G8KKE0_STIJA</name>
<proteinExistence type="predicted"/>
<protein>
    <submittedName>
        <fullName evidence="1">Uncharacterized protein</fullName>
    </submittedName>
</protein>
<dbReference type="EMBL" id="MRZV01000521">
    <property type="protein sequence ID" value="PIK48474.1"/>
    <property type="molecule type" value="Genomic_DNA"/>
</dbReference>
<keyword evidence="2" id="KW-1185">Reference proteome</keyword>
<gene>
    <name evidence="1" type="ORF">BSL78_14668</name>
</gene>
<accession>A0A2G8KKE0</accession>
<dbReference type="AlphaFoldDB" id="A0A2G8KKE0"/>
<comment type="caution">
    <text evidence="1">The sequence shown here is derived from an EMBL/GenBank/DDBJ whole genome shotgun (WGS) entry which is preliminary data.</text>
</comment>
<reference evidence="1 2" key="1">
    <citation type="journal article" date="2017" name="PLoS Biol.">
        <title>The sea cucumber genome provides insights into morphological evolution and visceral regeneration.</title>
        <authorList>
            <person name="Zhang X."/>
            <person name="Sun L."/>
            <person name="Yuan J."/>
            <person name="Sun Y."/>
            <person name="Gao Y."/>
            <person name="Zhang L."/>
            <person name="Li S."/>
            <person name="Dai H."/>
            <person name="Hamel J.F."/>
            <person name="Liu C."/>
            <person name="Yu Y."/>
            <person name="Liu S."/>
            <person name="Lin W."/>
            <person name="Guo K."/>
            <person name="Jin S."/>
            <person name="Xu P."/>
            <person name="Storey K.B."/>
            <person name="Huan P."/>
            <person name="Zhang T."/>
            <person name="Zhou Y."/>
            <person name="Zhang J."/>
            <person name="Lin C."/>
            <person name="Li X."/>
            <person name="Xing L."/>
            <person name="Huo D."/>
            <person name="Sun M."/>
            <person name="Wang L."/>
            <person name="Mercier A."/>
            <person name="Li F."/>
            <person name="Yang H."/>
            <person name="Xiang J."/>
        </authorList>
    </citation>
    <scope>NUCLEOTIDE SEQUENCE [LARGE SCALE GENOMIC DNA]</scope>
    <source>
        <strain evidence="1">Shaxun</strain>
        <tissue evidence="1">Muscle</tissue>
    </source>
</reference>
<evidence type="ECO:0000313" key="2">
    <source>
        <dbReference type="Proteomes" id="UP000230750"/>
    </source>
</evidence>
<dbReference type="Proteomes" id="UP000230750">
    <property type="component" value="Unassembled WGS sequence"/>
</dbReference>
<organism evidence="1 2">
    <name type="scientific">Stichopus japonicus</name>
    <name type="common">Sea cucumber</name>
    <dbReference type="NCBI Taxonomy" id="307972"/>
    <lineage>
        <taxon>Eukaryota</taxon>
        <taxon>Metazoa</taxon>
        <taxon>Echinodermata</taxon>
        <taxon>Eleutherozoa</taxon>
        <taxon>Echinozoa</taxon>
        <taxon>Holothuroidea</taxon>
        <taxon>Aspidochirotacea</taxon>
        <taxon>Aspidochirotida</taxon>
        <taxon>Stichopodidae</taxon>
        <taxon>Apostichopus</taxon>
    </lineage>
</organism>
<sequence>MCEDLVARVMKSLEPIVSFFNEDGLPVQLIEGIRAEIEAIDKWMNTVPSINMTIGKLSPIAVCELMAPVIRQTFIGPLLMNSDLFIQLVNQLYFDLPEYEGQIQELLRNQTLVTELFMILLSESPDIVTSGKLRALSVDIIEGNLGDATCSEENLRALLELSDSEDIAALSSLICSIDAVIQTELVQRVLIIIDFESAASKIRQLGDSNTNPLEEFSCSSFIGNGQEFTSNVITLIIDPTAFRLNLEIPGLAELVDDIFSMLENVTQGDLQE</sequence>